<keyword evidence="3 6" id="KW-0812">Transmembrane</keyword>
<organism evidence="7 8">
    <name type="scientific">Liquorilactobacillus oeni DSM 19972</name>
    <dbReference type="NCBI Taxonomy" id="1423777"/>
    <lineage>
        <taxon>Bacteria</taxon>
        <taxon>Bacillati</taxon>
        <taxon>Bacillota</taxon>
        <taxon>Bacilli</taxon>
        <taxon>Lactobacillales</taxon>
        <taxon>Lactobacillaceae</taxon>
        <taxon>Liquorilactobacillus</taxon>
    </lineage>
</organism>
<keyword evidence="2" id="KW-1003">Cell membrane</keyword>
<dbReference type="PANTHER" id="PTHR30213">
    <property type="entry name" value="INNER MEMBRANE PROTEIN YHJD"/>
    <property type="match status" value="1"/>
</dbReference>
<name>A0A0R1MQ81_9LACO</name>
<dbReference type="PANTHER" id="PTHR30213:SF0">
    <property type="entry name" value="UPF0761 MEMBRANE PROTEIN YIHY"/>
    <property type="match status" value="1"/>
</dbReference>
<evidence type="ECO:0000256" key="2">
    <source>
        <dbReference type="ARBA" id="ARBA00022475"/>
    </source>
</evidence>
<evidence type="ECO:0000256" key="4">
    <source>
        <dbReference type="ARBA" id="ARBA00022989"/>
    </source>
</evidence>
<dbReference type="EMBL" id="AZEH01000019">
    <property type="protein sequence ID" value="KRL05992.1"/>
    <property type="molecule type" value="Genomic_DNA"/>
</dbReference>
<feature type="transmembrane region" description="Helical" evidence="6">
    <location>
        <begin position="30"/>
        <end position="52"/>
    </location>
</feature>
<dbReference type="Proteomes" id="UP000051686">
    <property type="component" value="Unassembled WGS sequence"/>
</dbReference>
<proteinExistence type="predicted"/>
<accession>A0A0R1MQ81</accession>
<dbReference type="AlphaFoldDB" id="A0A0R1MQ81"/>
<comment type="subcellular location">
    <subcellularLocation>
        <location evidence="1">Cell membrane</location>
        <topology evidence="1">Multi-pass membrane protein</topology>
    </subcellularLocation>
</comment>
<feature type="transmembrane region" description="Helical" evidence="6">
    <location>
        <begin position="211"/>
        <end position="236"/>
    </location>
</feature>
<feature type="transmembrane region" description="Helical" evidence="6">
    <location>
        <begin position="96"/>
        <end position="116"/>
    </location>
</feature>
<keyword evidence="4 6" id="KW-1133">Transmembrane helix</keyword>
<feature type="transmembrane region" description="Helical" evidence="6">
    <location>
        <begin position="137"/>
        <end position="163"/>
    </location>
</feature>
<dbReference type="NCBIfam" id="TIGR00765">
    <property type="entry name" value="yihY_not_rbn"/>
    <property type="match status" value="1"/>
</dbReference>
<dbReference type="STRING" id="1423777.FD46_GL000324"/>
<reference evidence="7 8" key="1">
    <citation type="journal article" date="2015" name="Genome Announc.">
        <title>Expanding the biotechnology potential of lactobacilli through comparative genomics of 213 strains and associated genera.</title>
        <authorList>
            <person name="Sun Z."/>
            <person name="Harris H.M."/>
            <person name="McCann A."/>
            <person name="Guo C."/>
            <person name="Argimon S."/>
            <person name="Zhang W."/>
            <person name="Yang X."/>
            <person name="Jeffery I.B."/>
            <person name="Cooney J.C."/>
            <person name="Kagawa T.F."/>
            <person name="Liu W."/>
            <person name="Song Y."/>
            <person name="Salvetti E."/>
            <person name="Wrobel A."/>
            <person name="Rasinkangas P."/>
            <person name="Parkhill J."/>
            <person name="Rea M.C."/>
            <person name="O'Sullivan O."/>
            <person name="Ritari J."/>
            <person name="Douillard F.P."/>
            <person name="Paul Ross R."/>
            <person name="Yang R."/>
            <person name="Briner A.E."/>
            <person name="Felis G.E."/>
            <person name="de Vos W.M."/>
            <person name="Barrangou R."/>
            <person name="Klaenhammer T.R."/>
            <person name="Caufield P.W."/>
            <person name="Cui Y."/>
            <person name="Zhang H."/>
            <person name="O'Toole P.W."/>
        </authorList>
    </citation>
    <scope>NUCLEOTIDE SEQUENCE [LARGE SCALE GENOMIC DNA]</scope>
    <source>
        <strain evidence="7 8">DSM 19972</strain>
    </source>
</reference>
<dbReference type="Pfam" id="PF03631">
    <property type="entry name" value="Virul_fac_BrkB"/>
    <property type="match status" value="1"/>
</dbReference>
<dbReference type="InterPro" id="IPR017039">
    <property type="entry name" value="Virul_fac_BrkB"/>
</dbReference>
<evidence type="ECO:0000313" key="8">
    <source>
        <dbReference type="Proteomes" id="UP000051686"/>
    </source>
</evidence>
<evidence type="ECO:0000256" key="6">
    <source>
        <dbReference type="SAM" id="Phobius"/>
    </source>
</evidence>
<evidence type="ECO:0000313" key="7">
    <source>
        <dbReference type="EMBL" id="KRL05992.1"/>
    </source>
</evidence>
<gene>
    <name evidence="7" type="ORF">FD46_GL000324</name>
</gene>
<keyword evidence="8" id="KW-1185">Reference proteome</keyword>
<sequence length="306" mass="34169">MVEIKGKQSKITAVKNVVKNMLQRSATVNINNTAIVIAYYSLLAIFPTIILIGNLMPLLNIKAQTVLTYLQTAVPNTIYNTLHPIVISFLEKGSGGLISISALVALWAASQGVNALKLALNNAYGVESSQGAIAVRLVSFFLTLVFVILIAVILTLFSFGQLILDYITPLFHLSTDFSSLFSIFKWPVTVLGLFLIISLIYYFLPNAKIHFHLILPGAVLTTFGWIILAQVFSIYVRYFAKSVLSYGTIGTFIVLLFWLNYSGWLIMLGAVLNATLEEKKYQKIEPKIGKIQHFFKKRHSDKERNK</sequence>
<comment type="caution">
    <text evidence="7">The sequence shown here is derived from an EMBL/GenBank/DDBJ whole genome shotgun (WGS) entry which is preliminary data.</text>
</comment>
<keyword evidence="5 6" id="KW-0472">Membrane</keyword>
<dbReference type="GO" id="GO:0005886">
    <property type="term" value="C:plasma membrane"/>
    <property type="evidence" value="ECO:0007669"/>
    <property type="project" value="UniProtKB-SubCell"/>
</dbReference>
<protein>
    <submittedName>
        <fullName evidence="7">Ribonuclease BN</fullName>
    </submittedName>
</protein>
<dbReference type="PIRSF" id="PIRSF035875">
    <property type="entry name" value="RNase_BN"/>
    <property type="match status" value="1"/>
</dbReference>
<dbReference type="RefSeq" id="WP_083479327.1">
    <property type="nucleotide sequence ID" value="NZ_AZEH01000019.1"/>
</dbReference>
<evidence type="ECO:0000256" key="1">
    <source>
        <dbReference type="ARBA" id="ARBA00004651"/>
    </source>
</evidence>
<feature type="transmembrane region" description="Helical" evidence="6">
    <location>
        <begin position="183"/>
        <end position="204"/>
    </location>
</feature>
<evidence type="ECO:0000256" key="3">
    <source>
        <dbReference type="ARBA" id="ARBA00022692"/>
    </source>
</evidence>
<dbReference type="PATRIC" id="fig|1423777.3.peg.343"/>
<feature type="transmembrane region" description="Helical" evidence="6">
    <location>
        <begin position="248"/>
        <end position="272"/>
    </location>
</feature>
<evidence type="ECO:0000256" key="5">
    <source>
        <dbReference type="ARBA" id="ARBA00023136"/>
    </source>
</evidence>